<feature type="domain" description="RRM" evidence="4">
    <location>
        <begin position="80"/>
        <end position="157"/>
    </location>
</feature>
<evidence type="ECO:0000256" key="2">
    <source>
        <dbReference type="PROSITE-ProRule" id="PRU00176"/>
    </source>
</evidence>
<feature type="compositionally biased region" description="Basic and acidic residues" evidence="3">
    <location>
        <begin position="371"/>
        <end position="415"/>
    </location>
</feature>
<dbReference type="GeneID" id="108083735"/>
<dbReference type="Gene3D" id="3.30.70.330">
    <property type="match status" value="1"/>
</dbReference>
<keyword evidence="1 2" id="KW-0694">RNA-binding</keyword>
<keyword evidence="5" id="KW-1185">Reference proteome</keyword>
<feature type="compositionally biased region" description="Polar residues" evidence="3">
    <location>
        <begin position="360"/>
        <end position="370"/>
    </location>
</feature>
<protein>
    <submittedName>
        <fullName evidence="6">Eukaryotic translation initiation factor 4B isoform X1</fullName>
    </submittedName>
</protein>
<organism evidence="5 6">
    <name type="scientific">Drosophila kikkawai</name>
    <name type="common">Fruit fly</name>
    <dbReference type="NCBI Taxonomy" id="30033"/>
    <lineage>
        <taxon>Eukaryota</taxon>
        <taxon>Metazoa</taxon>
        <taxon>Ecdysozoa</taxon>
        <taxon>Arthropoda</taxon>
        <taxon>Hexapoda</taxon>
        <taxon>Insecta</taxon>
        <taxon>Pterygota</taxon>
        <taxon>Neoptera</taxon>
        <taxon>Endopterygota</taxon>
        <taxon>Diptera</taxon>
        <taxon>Brachycera</taxon>
        <taxon>Muscomorpha</taxon>
        <taxon>Ephydroidea</taxon>
        <taxon>Drosophilidae</taxon>
        <taxon>Drosophila</taxon>
        <taxon>Sophophora</taxon>
    </lineage>
</organism>
<keyword evidence="6" id="KW-0396">Initiation factor</keyword>
<feature type="region of interest" description="Disordered" evidence="3">
    <location>
        <begin position="156"/>
        <end position="280"/>
    </location>
</feature>
<feature type="compositionally biased region" description="Basic and acidic residues" evidence="3">
    <location>
        <begin position="178"/>
        <end position="189"/>
    </location>
</feature>
<proteinExistence type="predicted"/>
<dbReference type="CDD" id="cd12402">
    <property type="entry name" value="RRM_eIF4B"/>
    <property type="match status" value="1"/>
</dbReference>
<evidence type="ECO:0000259" key="4">
    <source>
        <dbReference type="PROSITE" id="PS50102"/>
    </source>
</evidence>
<feature type="region of interest" description="Disordered" evidence="3">
    <location>
        <begin position="28"/>
        <end position="53"/>
    </location>
</feature>
<feature type="compositionally biased region" description="Basic and acidic residues" evidence="3">
    <location>
        <begin position="237"/>
        <end position="272"/>
    </location>
</feature>
<feature type="compositionally biased region" description="Polar residues" evidence="3">
    <location>
        <begin position="219"/>
        <end position="236"/>
    </location>
</feature>
<feature type="compositionally biased region" description="Polar residues" evidence="3">
    <location>
        <begin position="190"/>
        <end position="203"/>
    </location>
</feature>
<evidence type="ECO:0000256" key="3">
    <source>
        <dbReference type="SAM" id="MobiDB-lite"/>
    </source>
</evidence>
<dbReference type="GO" id="GO:0003743">
    <property type="term" value="F:translation initiation factor activity"/>
    <property type="evidence" value="ECO:0007669"/>
    <property type="project" value="UniProtKB-KW"/>
</dbReference>
<feature type="compositionally biased region" description="Polar residues" evidence="3">
    <location>
        <begin position="436"/>
        <end position="453"/>
    </location>
</feature>
<name>A0ABM3C719_DROKI</name>
<dbReference type="InterPro" id="IPR035979">
    <property type="entry name" value="RBD_domain_sf"/>
</dbReference>
<accession>A0ABM3C719</accession>
<dbReference type="PROSITE" id="PS50102">
    <property type="entry name" value="RRM"/>
    <property type="match status" value="1"/>
</dbReference>
<feature type="region of interest" description="Disordered" evidence="3">
    <location>
        <begin position="353"/>
        <end position="462"/>
    </location>
</feature>
<dbReference type="RefSeq" id="XP_041632339.1">
    <property type="nucleotide sequence ID" value="XM_041776405.2"/>
</dbReference>
<dbReference type="Pfam" id="PF00076">
    <property type="entry name" value="RRM_1"/>
    <property type="match status" value="1"/>
</dbReference>
<dbReference type="SUPFAM" id="SSF54928">
    <property type="entry name" value="RNA-binding domain, RBD"/>
    <property type="match status" value="1"/>
</dbReference>
<dbReference type="InterPro" id="IPR012677">
    <property type="entry name" value="Nucleotide-bd_a/b_plait_sf"/>
</dbReference>
<keyword evidence="6" id="KW-0648">Protein biosynthesis</keyword>
<dbReference type="PANTHER" id="PTHR23236:SF12">
    <property type="entry name" value="EUKARYOTIC INITIATION FACTOR 4B-RELATED"/>
    <property type="match status" value="1"/>
</dbReference>
<evidence type="ECO:0000256" key="1">
    <source>
        <dbReference type="ARBA" id="ARBA00022884"/>
    </source>
</evidence>
<dbReference type="InterPro" id="IPR000504">
    <property type="entry name" value="RRM_dom"/>
</dbReference>
<sequence length="462" mass="52833">MASAGKKGKKNKGTVISLQSFLSNADTPVGTTQVSKKLRNLDGDDSDDGTNTLPLVYQLPTAPRANRIFDDNSIPHKPPFIAYINNLPFDANEDDLYEFFGSINLISLRLPREDGENGRSRGFGYVELENRDDLIYVLSLPDPSIKGRRIRIELSNENDQQNRQKGNRRFDGFGNSGENRDSGNWRRDSQNNGSSFDYSNYERSFNREKKPLPERDETNTPGSWRTSARPQSIDSSPTRRDDQLSEKYRDSRGRNLERYSREDNSKLEERPKLNLKPRTLPLPDVKKIELEKSVTEHTKISKQSGNLSSNVFGSAKPVDTAARELEIEERLAHARKHDKSSLEEELCEKLTEVEMDKNDNANLNASVSWRRNQDSREEDKTHMINDDHREDRATNSKCKESHNRSDRPEAVKEKVATNGQSRFQEDYRHKRDDQTLPKNKPNNGPVLQSSNKYSGLDDEGCE</sequence>
<reference evidence="6" key="1">
    <citation type="submission" date="2025-08" db="UniProtKB">
        <authorList>
            <consortium name="RefSeq"/>
        </authorList>
    </citation>
    <scope>IDENTIFICATION</scope>
    <source>
        <strain evidence="6">14028-0561.14</strain>
        <tissue evidence="6">Whole fly</tissue>
    </source>
</reference>
<feature type="compositionally biased region" description="Basic and acidic residues" evidence="3">
    <location>
        <begin position="423"/>
        <end position="435"/>
    </location>
</feature>
<dbReference type="PANTHER" id="PTHR23236">
    <property type="entry name" value="EUKARYOTIC TRANSLATION INITIATION FACTOR 4B/4H"/>
    <property type="match status" value="1"/>
</dbReference>
<evidence type="ECO:0000313" key="5">
    <source>
        <dbReference type="Proteomes" id="UP001652661"/>
    </source>
</evidence>
<evidence type="ECO:0000313" key="6">
    <source>
        <dbReference type="RefSeq" id="XP_041632339.1"/>
    </source>
</evidence>
<gene>
    <name evidence="6" type="primary">eIF4B</name>
</gene>
<dbReference type="SMART" id="SM00360">
    <property type="entry name" value="RRM"/>
    <property type="match status" value="1"/>
</dbReference>
<dbReference type="Proteomes" id="UP001652661">
    <property type="component" value="Chromosome 3L"/>
</dbReference>
<dbReference type="InterPro" id="IPR033107">
    <property type="entry name" value="EIF-4B_RRM"/>
</dbReference>
<feature type="compositionally biased region" description="Basic and acidic residues" evidence="3">
    <location>
        <begin position="204"/>
        <end position="218"/>
    </location>
</feature>